<dbReference type="Proteomes" id="UP001365542">
    <property type="component" value="Unassembled WGS sequence"/>
</dbReference>
<name>A0AAV9WXF5_9PEZI</name>
<feature type="compositionally biased region" description="Low complexity" evidence="1">
    <location>
        <begin position="528"/>
        <end position="556"/>
    </location>
</feature>
<feature type="region of interest" description="Disordered" evidence="1">
    <location>
        <begin position="782"/>
        <end position="801"/>
    </location>
</feature>
<feature type="compositionally biased region" description="Polar residues" evidence="1">
    <location>
        <begin position="389"/>
        <end position="398"/>
    </location>
</feature>
<feature type="compositionally biased region" description="Polar residues" evidence="1">
    <location>
        <begin position="170"/>
        <end position="193"/>
    </location>
</feature>
<sequence>MSKRDAHEHEVSLTFKYAYRPSLLRREAPLVSPHGSQTNLEGMSANPRPSVCSPTSLPLRQDAIFQSFPPPSPRRGSPKRSPFAGKSSRQSPPQQTLFMHSPRPSPRDSPRATPQKATPPADKEEVSWGSSETSSPLAFHIAQDSLLNRRYVSQSGAPVPLLDGGGSVKNPDSQNSNHPESIDQADSSPNKNGNDPLGKDAALLGHYPRPPQSSIETEIPSTRQNGSSASDGTNAASAEAALLRRRKTSGFFNFIRPPLTFPARGQNGKGFLNACIPRYYRKSASTTIVAASSSSDSSPNNRMNHKHQSPLAKTPTPVDLANSSTRSSTTKLHIHGPWRSKKGSNDTSPDGVRENAKNPNDICYVAGEAHRFRTPLESPQIPGTPPTPTAISPKTTSGARGKSPLPSYFDLRRQETSNTSPLSPGDRGFTLMPLSDTNLHRRKSSIQTHATRLPHFVKVPMFSRAAPFAQREDYGSYSTEATPSAASRRSSFPPRGWSNSNRSSTSKSDGRRASFGYRDHINFLTKPSGYSSVVGSSVKQPSNSDSSGARSGSLSSDQQRKECSDPSSSRKSSTGERKGSLGERRASKVIASLNFSRKDSTEKSVDDGKGNVQNSSESSSKMVHWRGAEVTEEEAKILDMLVGRHRLFSEMLMAPLDSSQSEASEKPPEPGEGPVSILRRPSWRRFASTIGSSPLSGLSEETGSSGKTPKPESGDGVPDIRELYAEALQQTLGIPVGVKKNRKRKEDIMENSPKLPPAVVDQMKPEDFITAPDDLGRADTALPFETDSGMSRSARTTTTTRTEYETEILSIAMLYGRVIKETAGTTSEPTGTPSVNTSARSPSRAPSLTVPERPSVGFITNALDERSQSDSLVSEFRRMSLNPESKSRRSSTLARLQKLANAVAGASEKMSKRSPTLSPSEPPEYIAKESKSRHQSLKMPSLSYAFPNIHGRDSSEGGGE</sequence>
<feature type="compositionally biased region" description="Polar residues" evidence="1">
    <location>
        <begin position="87"/>
        <end position="98"/>
    </location>
</feature>
<feature type="compositionally biased region" description="Basic and acidic residues" evidence="1">
    <location>
        <begin position="709"/>
        <end position="718"/>
    </location>
</feature>
<dbReference type="AlphaFoldDB" id="A0AAV9WXF5"/>
<feature type="region of interest" description="Disordered" evidence="1">
    <location>
        <begin position="375"/>
        <end position="407"/>
    </location>
</feature>
<feature type="compositionally biased region" description="Basic and acidic residues" evidence="1">
    <location>
        <begin position="950"/>
        <end position="960"/>
    </location>
</feature>
<feature type="compositionally biased region" description="Low complexity" evidence="1">
    <location>
        <begin position="691"/>
        <end position="706"/>
    </location>
</feature>
<dbReference type="EMBL" id="JAVHJO010000014">
    <property type="protein sequence ID" value="KAK6529006.1"/>
    <property type="molecule type" value="Genomic_DNA"/>
</dbReference>
<feature type="compositionally biased region" description="Basic residues" evidence="1">
    <location>
        <begin position="332"/>
        <end position="342"/>
    </location>
</feature>
<feature type="region of interest" description="Disordered" evidence="1">
    <location>
        <begin position="412"/>
        <end position="431"/>
    </location>
</feature>
<feature type="region of interest" description="Disordered" evidence="1">
    <location>
        <begin position="656"/>
        <end position="718"/>
    </location>
</feature>
<evidence type="ECO:0000313" key="2">
    <source>
        <dbReference type="EMBL" id="KAK6529006.1"/>
    </source>
</evidence>
<comment type="caution">
    <text evidence="2">The sequence shown here is derived from an EMBL/GenBank/DDBJ whole genome shotgun (WGS) entry which is preliminary data.</text>
</comment>
<feature type="compositionally biased region" description="Polar residues" evidence="1">
    <location>
        <begin position="212"/>
        <end position="234"/>
    </location>
</feature>
<feature type="region of interest" description="Disordered" evidence="1">
    <location>
        <begin position="291"/>
        <end position="359"/>
    </location>
</feature>
<feature type="compositionally biased region" description="Polar residues" evidence="1">
    <location>
        <begin position="611"/>
        <end position="621"/>
    </location>
</feature>
<evidence type="ECO:0000313" key="3">
    <source>
        <dbReference type="Proteomes" id="UP001365542"/>
    </source>
</evidence>
<feature type="region of interest" description="Disordered" evidence="1">
    <location>
        <begin position="528"/>
        <end position="627"/>
    </location>
</feature>
<reference evidence="2 3" key="1">
    <citation type="submission" date="2019-10" db="EMBL/GenBank/DDBJ databases">
        <authorList>
            <person name="Palmer J.M."/>
        </authorList>
    </citation>
    <scope>NUCLEOTIDE SEQUENCE [LARGE SCALE GENOMIC DNA]</scope>
    <source>
        <strain evidence="2 3">TWF694</strain>
    </source>
</reference>
<proteinExistence type="predicted"/>
<organism evidence="2 3">
    <name type="scientific">Orbilia ellipsospora</name>
    <dbReference type="NCBI Taxonomy" id="2528407"/>
    <lineage>
        <taxon>Eukaryota</taxon>
        <taxon>Fungi</taxon>
        <taxon>Dikarya</taxon>
        <taxon>Ascomycota</taxon>
        <taxon>Pezizomycotina</taxon>
        <taxon>Orbiliomycetes</taxon>
        <taxon>Orbiliales</taxon>
        <taxon>Orbiliaceae</taxon>
        <taxon>Orbilia</taxon>
    </lineage>
</organism>
<feature type="compositionally biased region" description="Low complexity" evidence="1">
    <location>
        <begin position="478"/>
        <end position="507"/>
    </location>
</feature>
<feature type="compositionally biased region" description="Basic and acidic residues" evidence="1">
    <location>
        <begin position="596"/>
        <end position="609"/>
    </location>
</feature>
<feature type="region of interest" description="Disordered" evidence="1">
    <location>
        <begin position="823"/>
        <end position="853"/>
    </location>
</feature>
<feature type="compositionally biased region" description="Polar residues" evidence="1">
    <location>
        <begin position="823"/>
        <end position="846"/>
    </location>
</feature>
<gene>
    <name evidence="2" type="ORF">TWF694_004229</name>
</gene>
<feature type="compositionally biased region" description="Polar residues" evidence="1">
    <location>
        <begin position="321"/>
        <end position="331"/>
    </location>
</feature>
<evidence type="ECO:0000256" key="1">
    <source>
        <dbReference type="SAM" id="MobiDB-lite"/>
    </source>
</evidence>
<feature type="region of interest" description="Disordered" evidence="1">
    <location>
        <begin position="867"/>
        <end position="960"/>
    </location>
</feature>
<accession>A0AAV9WXF5</accession>
<feature type="region of interest" description="Disordered" evidence="1">
    <location>
        <begin position="472"/>
        <end position="513"/>
    </location>
</feature>
<protein>
    <submittedName>
        <fullName evidence="2">Uncharacterized protein</fullName>
    </submittedName>
</protein>
<feature type="region of interest" description="Disordered" evidence="1">
    <location>
        <begin position="156"/>
        <end position="237"/>
    </location>
</feature>
<feature type="region of interest" description="Disordered" evidence="1">
    <location>
        <begin position="28"/>
        <end position="135"/>
    </location>
</feature>
<feature type="compositionally biased region" description="Basic and acidic residues" evidence="1">
    <location>
        <begin position="573"/>
        <end position="586"/>
    </location>
</feature>
<keyword evidence="3" id="KW-1185">Reference proteome</keyword>